<sequence>AWILKIISPLPWSPAEKAWLKWWDQILKIDDLEITADMSLQDAVNKIKWPAWTSVDLTILRDTRTIVIKITRAKIILNYVIYKKLSNWDNYIQITIFWSWTYKDFSDVVEKIAKENPNAKTIIDLRNNPGWSLDEVAGILNFFVPKWLSVVNIKYKNFSTDMFSLWSDYNFLNKEVVVLLNSWSASASEIMAITMKDYLADLKIVWEKSYWKWSVQNLDWYSDSSSFKYTTAKWFSWKTKTWIDWVWITPDLELKLDEAQFKNWIDNQLDYAKRL</sequence>
<feature type="non-terminal residue" evidence="2">
    <location>
        <position position="1"/>
    </location>
</feature>
<dbReference type="GO" id="GO:0030288">
    <property type="term" value="C:outer membrane-bounded periplasmic space"/>
    <property type="evidence" value="ECO:0007669"/>
    <property type="project" value="TreeGrafter"/>
</dbReference>
<dbReference type="EMBL" id="AMFJ01000680">
    <property type="protein sequence ID" value="EKE26746.1"/>
    <property type="molecule type" value="Genomic_DNA"/>
</dbReference>
<dbReference type="SUPFAM" id="SSF52096">
    <property type="entry name" value="ClpP/crotonase"/>
    <property type="match status" value="1"/>
</dbReference>
<keyword evidence="2" id="KW-0378">Hydrolase</keyword>
<organism evidence="2">
    <name type="scientific">uncultured bacterium</name>
    <name type="common">gcode 4</name>
    <dbReference type="NCBI Taxonomy" id="1234023"/>
    <lineage>
        <taxon>Bacteria</taxon>
        <taxon>environmental samples</taxon>
    </lineage>
</organism>
<evidence type="ECO:0000259" key="1">
    <source>
        <dbReference type="SMART" id="SM00245"/>
    </source>
</evidence>
<dbReference type="InterPro" id="IPR005151">
    <property type="entry name" value="Tail-specific_protease"/>
</dbReference>
<dbReference type="GO" id="GO:0008236">
    <property type="term" value="F:serine-type peptidase activity"/>
    <property type="evidence" value="ECO:0007669"/>
    <property type="project" value="InterPro"/>
</dbReference>
<name>K2F6N2_9BACT</name>
<comment type="caution">
    <text evidence="2">The sequence shown here is derived from an EMBL/GenBank/DDBJ whole genome shotgun (WGS) entry which is preliminary data.</text>
</comment>
<accession>K2F6N2</accession>
<dbReference type="Pfam" id="PF03572">
    <property type="entry name" value="Peptidase_S41"/>
    <property type="match status" value="1"/>
</dbReference>
<keyword evidence="2" id="KW-0645">Protease</keyword>
<dbReference type="SMART" id="SM00245">
    <property type="entry name" value="TSPc"/>
    <property type="match status" value="1"/>
</dbReference>
<gene>
    <name evidence="2" type="ORF">ACD_4C00164G0001</name>
</gene>
<dbReference type="AlphaFoldDB" id="K2F6N2"/>
<dbReference type="InterPro" id="IPR036034">
    <property type="entry name" value="PDZ_sf"/>
</dbReference>
<proteinExistence type="predicted"/>
<dbReference type="Gene3D" id="2.30.42.10">
    <property type="match status" value="1"/>
</dbReference>
<dbReference type="PANTHER" id="PTHR32060:SF22">
    <property type="entry name" value="CARBOXYL-TERMINAL-PROCESSING PEPTIDASE 3, CHLOROPLASTIC"/>
    <property type="match status" value="1"/>
</dbReference>
<dbReference type="InterPro" id="IPR029045">
    <property type="entry name" value="ClpP/crotonase-like_dom_sf"/>
</dbReference>
<reference evidence="2" key="1">
    <citation type="journal article" date="2012" name="Science">
        <title>Fermentation, hydrogen, and sulfur metabolism in multiple uncultivated bacterial phyla.</title>
        <authorList>
            <person name="Wrighton K.C."/>
            <person name="Thomas B.C."/>
            <person name="Sharon I."/>
            <person name="Miller C.S."/>
            <person name="Castelle C.J."/>
            <person name="VerBerkmoes N.C."/>
            <person name="Wilkins M.J."/>
            <person name="Hettich R.L."/>
            <person name="Lipton M.S."/>
            <person name="Williams K.H."/>
            <person name="Long P.E."/>
            <person name="Banfield J.F."/>
        </authorList>
    </citation>
    <scope>NUCLEOTIDE SEQUENCE [LARGE SCALE GENOMIC DNA]</scope>
</reference>
<dbReference type="GO" id="GO:0006508">
    <property type="term" value="P:proteolysis"/>
    <property type="evidence" value="ECO:0007669"/>
    <property type="project" value="UniProtKB-KW"/>
</dbReference>
<dbReference type="PANTHER" id="PTHR32060">
    <property type="entry name" value="TAIL-SPECIFIC PROTEASE"/>
    <property type="match status" value="1"/>
</dbReference>
<dbReference type="GO" id="GO:0004175">
    <property type="term" value="F:endopeptidase activity"/>
    <property type="evidence" value="ECO:0007669"/>
    <property type="project" value="TreeGrafter"/>
</dbReference>
<evidence type="ECO:0000313" key="2">
    <source>
        <dbReference type="EMBL" id="EKE26746.1"/>
    </source>
</evidence>
<feature type="domain" description="Tail specific protease" evidence="1">
    <location>
        <begin position="63"/>
        <end position="255"/>
    </location>
</feature>
<dbReference type="GO" id="GO:0007165">
    <property type="term" value="P:signal transduction"/>
    <property type="evidence" value="ECO:0007669"/>
    <property type="project" value="TreeGrafter"/>
</dbReference>
<protein>
    <submittedName>
        <fullName evidence="2">Carboxyl-terminal protease</fullName>
    </submittedName>
</protein>
<dbReference type="Gene3D" id="3.90.226.10">
    <property type="entry name" value="2-enoyl-CoA Hydratase, Chain A, domain 1"/>
    <property type="match status" value="1"/>
</dbReference>
<dbReference type="CDD" id="cd06782">
    <property type="entry name" value="cpPDZ_CPP-like"/>
    <property type="match status" value="1"/>
</dbReference>
<dbReference type="SUPFAM" id="SSF50156">
    <property type="entry name" value="PDZ domain-like"/>
    <property type="match status" value="1"/>
</dbReference>